<feature type="compositionally biased region" description="Low complexity" evidence="2">
    <location>
        <begin position="1"/>
        <end position="18"/>
    </location>
</feature>
<evidence type="ECO:0000256" key="2">
    <source>
        <dbReference type="SAM" id="MobiDB-lite"/>
    </source>
</evidence>
<feature type="compositionally biased region" description="Polar residues" evidence="2">
    <location>
        <begin position="64"/>
        <end position="73"/>
    </location>
</feature>
<dbReference type="SUPFAM" id="SSF52540">
    <property type="entry name" value="P-loop containing nucleoside triphosphate hydrolases"/>
    <property type="match status" value="2"/>
</dbReference>
<feature type="region of interest" description="Disordered" evidence="2">
    <location>
        <begin position="1"/>
        <end position="20"/>
    </location>
</feature>
<proteinExistence type="predicted"/>
<name>A0A9Q0HMJ4_9POAL</name>
<dbReference type="InterPro" id="IPR049730">
    <property type="entry name" value="SNF2/RAD54-like_C"/>
</dbReference>
<feature type="region of interest" description="Disordered" evidence="2">
    <location>
        <begin position="34"/>
        <end position="73"/>
    </location>
</feature>
<comment type="caution">
    <text evidence="5">The sequence shown here is derived from an EMBL/GenBank/DDBJ whole genome shotgun (WGS) entry which is preliminary data.</text>
</comment>
<dbReference type="Proteomes" id="UP001151287">
    <property type="component" value="Unassembled WGS sequence"/>
</dbReference>
<feature type="region of interest" description="Disordered" evidence="2">
    <location>
        <begin position="618"/>
        <end position="683"/>
    </location>
</feature>
<dbReference type="Gene3D" id="3.40.50.10810">
    <property type="entry name" value="Tandem AAA-ATPase domain"/>
    <property type="match status" value="1"/>
</dbReference>
<dbReference type="CDD" id="cd18793">
    <property type="entry name" value="SF2_C_SNF"/>
    <property type="match status" value="1"/>
</dbReference>
<feature type="domain" description="Helicase C-terminal" evidence="4">
    <location>
        <begin position="313"/>
        <end position="481"/>
    </location>
</feature>
<feature type="compositionally biased region" description="Basic and acidic residues" evidence="2">
    <location>
        <begin position="663"/>
        <end position="683"/>
    </location>
</feature>
<evidence type="ECO:0000313" key="6">
    <source>
        <dbReference type="Proteomes" id="UP001151287"/>
    </source>
</evidence>
<feature type="domain" description="Helicase ATP-binding" evidence="3">
    <location>
        <begin position="99"/>
        <end position="271"/>
    </location>
</feature>
<dbReference type="EMBL" id="JAMQYH010000004">
    <property type="protein sequence ID" value="KAJ1691050.1"/>
    <property type="molecule type" value="Genomic_DNA"/>
</dbReference>
<dbReference type="PANTHER" id="PTHR45629:SF7">
    <property type="entry name" value="DNA EXCISION REPAIR PROTEIN ERCC-6-RELATED"/>
    <property type="match status" value="1"/>
</dbReference>
<protein>
    <submittedName>
        <fullName evidence="5">Uncharacterized protein</fullName>
    </submittedName>
</protein>
<dbReference type="GO" id="GO:0005524">
    <property type="term" value="F:ATP binding"/>
    <property type="evidence" value="ECO:0007669"/>
    <property type="project" value="InterPro"/>
</dbReference>
<dbReference type="Pfam" id="PF00176">
    <property type="entry name" value="SNF2-rel_dom"/>
    <property type="match status" value="1"/>
</dbReference>
<evidence type="ECO:0000256" key="1">
    <source>
        <dbReference type="ARBA" id="ARBA00022801"/>
    </source>
</evidence>
<organism evidence="5 6">
    <name type="scientific">Rhynchospora breviuscula</name>
    <dbReference type="NCBI Taxonomy" id="2022672"/>
    <lineage>
        <taxon>Eukaryota</taxon>
        <taxon>Viridiplantae</taxon>
        <taxon>Streptophyta</taxon>
        <taxon>Embryophyta</taxon>
        <taxon>Tracheophyta</taxon>
        <taxon>Spermatophyta</taxon>
        <taxon>Magnoliopsida</taxon>
        <taxon>Liliopsida</taxon>
        <taxon>Poales</taxon>
        <taxon>Cyperaceae</taxon>
        <taxon>Cyperoideae</taxon>
        <taxon>Rhynchosporeae</taxon>
        <taxon>Rhynchospora</taxon>
    </lineage>
</organism>
<dbReference type="GO" id="GO:0016787">
    <property type="term" value="F:hydrolase activity"/>
    <property type="evidence" value="ECO:0007669"/>
    <property type="project" value="UniProtKB-KW"/>
</dbReference>
<dbReference type="InterPro" id="IPR001650">
    <property type="entry name" value="Helicase_C-like"/>
</dbReference>
<reference evidence="5" key="1">
    <citation type="journal article" date="2022" name="Cell">
        <title>Repeat-based holocentromeres influence genome architecture and karyotype evolution.</title>
        <authorList>
            <person name="Hofstatter P.G."/>
            <person name="Thangavel G."/>
            <person name="Lux T."/>
            <person name="Neumann P."/>
            <person name="Vondrak T."/>
            <person name="Novak P."/>
            <person name="Zhang M."/>
            <person name="Costa L."/>
            <person name="Castellani M."/>
            <person name="Scott A."/>
            <person name="Toegelov H."/>
            <person name="Fuchs J."/>
            <person name="Mata-Sucre Y."/>
            <person name="Dias Y."/>
            <person name="Vanzela A.L.L."/>
            <person name="Huettel B."/>
            <person name="Almeida C.C.S."/>
            <person name="Simkova H."/>
            <person name="Souza G."/>
            <person name="Pedrosa-Harand A."/>
            <person name="Macas J."/>
            <person name="Mayer K.F.X."/>
            <person name="Houben A."/>
            <person name="Marques A."/>
        </authorList>
    </citation>
    <scope>NUCLEOTIDE SEQUENCE</scope>
    <source>
        <strain evidence="5">RhyBre1mFocal</strain>
    </source>
</reference>
<accession>A0A9Q0HMJ4</accession>
<feature type="region of interest" description="Disordered" evidence="2">
    <location>
        <begin position="551"/>
        <end position="573"/>
    </location>
</feature>
<dbReference type="SMART" id="SM00487">
    <property type="entry name" value="DEXDc"/>
    <property type="match status" value="1"/>
</dbReference>
<dbReference type="InterPro" id="IPR050496">
    <property type="entry name" value="SNF2_RAD54_helicase_repair"/>
</dbReference>
<feature type="region of interest" description="Disordered" evidence="2">
    <location>
        <begin position="742"/>
        <end position="761"/>
    </location>
</feature>
<dbReference type="GO" id="GO:0015616">
    <property type="term" value="F:DNA translocase activity"/>
    <property type="evidence" value="ECO:0007669"/>
    <property type="project" value="TreeGrafter"/>
</dbReference>
<dbReference type="PROSITE" id="PS51192">
    <property type="entry name" value="HELICASE_ATP_BIND_1"/>
    <property type="match status" value="1"/>
</dbReference>
<gene>
    <name evidence="5" type="ORF">LUZ63_015205</name>
</gene>
<dbReference type="InterPro" id="IPR000330">
    <property type="entry name" value="SNF2_N"/>
</dbReference>
<keyword evidence="1" id="KW-0378">Hydrolase</keyword>
<dbReference type="Gene3D" id="3.40.50.300">
    <property type="entry name" value="P-loop containing nucleotide triphosphate hydrolases"/>
    <property type="match status" value="1"/>
</dbReference>
<dbReference type="SMART" id="SM00490">
    <property type="entry name" value="HELICc"/>
    <property type="match status" value="1"/>
</dbReference>
<dbReference type="OrthoDB" id="413460at2759"/>
<keyword evidence="6" id="KW-1185">Reference proteome</keyword>
<dbReference type="PROSITE" id="PS51194">
    <property type="entry name" value="HELICASE_CTER"/>
    <property type="match status" value="1"/>
</dbReference>
<sequence>MTHRTSASASASPCTSASFRNPRSALLSTVAMDDQPLNKTLNRSPDPSRNQHLRHREAAPASIANPNPTNPSSGIVVEIEEVPRVTGLQVNGSDLEEEEKSEYTLRGALVGIDPDFRLPIQISAFLAGLFHSGLIERALIVAPKTLTAHWIKQLSFVDLKKKTRDFSGTSVNRRNNELLCTLKKGGIRITTYAIVRNNYKLIRGDNLNEEEHELRWDYVILDEGHIIKNLKTQSAQSLYEIPSRHRIIITGTPIQNNLKEFWALFNFCCPKVLGEKNEFEDRYEEKIMRGIEKKASQKEIRFGSSVAEDFREKIKPYFLRRLKSEVFSKENEEMKDELPMKTELVVWLKLTACQDALLSVGYKLLRMDGNTKFAEREKIVKEFQEDNGPAIFLLTTQVGGLGLTLTRADRVIVVDPFWNPSVDNQCVERPHRIGQTKEVIVYRLMTCGTIEEIIYKRQVFKGDLFKTATGQEEPTRSFSGTELEEIFRLPEEGFDVSVAQRQLQQEHAGQVVMDEYLTCHIKDLENQGIAGVSHHSPLFSKTAIVPVVPETNESDRTASAQKPRGMIQNASSSSQTYQVEIRAKIDRFRNLLANKDMVAKLHDKGDKLRKALAEAELELKQRTRHSGTGTGNSSRSFPPRPPSNGVVIRERRVIQNPTPQKNQKLDKEKGKSVDSENEKLRARNKAEAAQLKRLRHLHARGMEVGQASSEAAVEAEVSEIKPPTFNSPKEIKRRCSLYFLLTGRKRREKKKKKKNDAKRST</sequence>
<dbReference type="InterPro" id="IPR038718">
    <property type="entry name" value="SNF2-like_sf"/>
</dbReference>
<evidence type="ECO:0000313" key="5">
    <source>
        <dbReference type="EMBL" id="KAJ1691050.1"/>
    </source>
</evidence>
<evidence type="ECO:0000259" key="3">
    <source>
        <dbReference type="PROSITE" id="PS51192"/>
    </source>
</evidence>
<feature type="compositionally biased region" description="Basic residues" evidence="2">
    <location>
        <begin position="743"/>
        <end position="761"/>
    </location>
</feature>
<dbReference type="AlphaFoldDB" id="A0A9Q0HMJ4"/>
<dbReference type="InterPro" id="IPR027417">
    <property type="entry name" value="P-loop_NTPase"/>
</dbReference>
<dbReference type="PANTHER" id="PTHR45629">
    <property type="entry name" value="SNF2/RAD54 FAMILY MEMBER"/>
    <property type="match status" value="1"/>
</dbReference>
<evidence type="ECO:0000259" key="4">
    <source>
        <dbReference type="PROSITE" id="PS51194"/>
    </source>
</evidence>
<dbReference type="InterPro" id="IPR014001">
    <property type="entry name" value="Helicase_ATP-bd"/>
</dbReference>
<feature type="compositionally biased region" description="Polar residues" evidence="2">
    <location>
        <begin position="37"/>
        <end position="50"/>
    </location>
</feature>